<dbReference type="InterPro" id="IPR015422">
    <property type="entry name" value="PyrdxlP-dep_Trfase_small"/>
</dbReference>
<dbReference type="EC" id="2.6.1.2" evidence="8"/>
<dbReference type="OrthoDB" id="1732682at2759"/>
<dbReference type="InterPro" id="IPR045088">
    <property type="entry name" value="ALAT1/2-like"/>
</dbReference>
<reference evidence="11" key="1">
    <citation type="submission" date="2006-01" db="EMBL/GenBank/DDBJ databases">
        <authorList>
            <person name="Lindblad-Toh K."/>
            <person name="Mauceli E."/>
            <person name="Grabherr M."/>
            <person name="Chang J.L."/>
            <person name="Lander E.S."/>
        </authorList>
    </citation>
    <scope>NUCLEOTIDE SEQUENCE [LARGE SCALE GENOMIC DNA]</scope>
</reference>
<evidence type="ECO:0000256" key="1">
    <source>
        <dbReference type="ARBA" id="ARBA00001933"/>
    </source>
</evidence>
<protein>
    <recommendedName>
        <fullName evidence="8">alanine transaminase</fullName>
        <ecNumber evidence="8">2.6.1.2</ecNumber>
    </recommendedName>
</protein>
<name>G3Q116_GASAC</name>
<evidence type="ECO:0000256" key="4">
    <source>
        <dbReference type="ARBA" id="ARBA00022679"/>
    </source>
</evidence>
<evidence type="ECO:0000256" key="9">
    <source>
        <dbReference type="ARBA" id="ARBA00047412"/>
    </source>
</evidence>
<dbReference type="Ensembl" id="ENSGACT00000023610.1">
    <property type="protein sequence ID" value="ENSGACP00000023564.1"/>
    <property type="gene ID" value="ENSGACG00000017831.1"/>
</dbReference>
<reference evidence="11" key="2">
    <citation type="submission" date="2024-04" db="UniProtKB">
        <authorList>
            <consortium name="Ensembl"/>
        </authorList>
    </citation>
    <scope>IDENTIFICATION</scope>
</reference>
<keyword evidence="5" id="KW-0663">Pyridoxal phosphate</keyword>
<evidence type="ECO:0000256" key="3">
    <source>
        <dbReference type="ARBA" id="ARBA00022576"/>
    </source>
</evidence>
<comment type="cofactor">
    <cofactor evidence="1">
        <name>pyridoxal 5'-phosphate</name>
        <dbReference type="ChEBI" id="CHEBI:597326"/>
    </cofactor>
</comment>
<dbReference type="AlphaFoldDB" id="G3Q116"/>
<dbReference type="Pfam" id="PF00155">
    <property type="entry name" value="Aminotran_1_2"/>
    <property type="match status" value="1"/>
</dbReference>
<evidence type="ECO:0000256" key="6">
    <source>
        <dbReference type="ARBA" id="ARBA00025708"/>
    </source>
</evidence>
<comment type="subunit">
    <text evidence="2">Homodimer.</text>
</comment>
<evidence type="ECO:0000313" key="11">
    <source>
        <dbReference type="Ensembl" id="ENSGACP00000023564.1"/>
    </source>
</evidence>
<dbReference type="Bgee" id="ENSGACG00000017831">
    <property type="expression patterns" value="Expressed in mesonephros"/>
</dbReference>
<dbReference type="GO" id="GO:0030170">
    <property type="term" value="F:pyridoxal phosphate binding"/>
    <property type="evidence" value="ECO:0007669"/>
    <property type="project" value="InterPro"/>
</dbReference>
<dbReference type="Gene3D" id="1.10.287.1970">
    <property type="match status" value="1"/>
</dbReference>
<evidence type="ECO:0000256" key="8">
    <source>
        <dbReference type="ARBA" id="ARBA00026106"/>
    </source>
</evidence>
<gene>
    <name evidence="11" type="primary">GPT</name>
</gene>
<dbReference type="PANTHER" id="PTHR11751:SF469">
    <property type="entry name" value="ALANINE TRANSAMINASE"/>
    <property type="match status" value="1"/>
</dbReference>
<organism evidence="11">
    <name type="scientific">Gasterosteus aculeatus</name>
    <name type="common">Three-spined stickleback</name>
    <dbReference type="NCBI Taxonomy" id="69293"/>
    <lineage>
        <taxon>Eukaryota</taxon>
        <taxon>Metazoa</taxon>
        <taxon>Chordata</taxon>
        <taxon>Craniata</taxon>
        <taxon>Vertebrata</taxon>
        <taxon>Euteleostomi</taxon>
        <taxon>Actinopterygii</taxon>
        <taxon>Neopterygii</taxon>
        <taxon>Teleostei</taxon>
        <taxon>Neoteleostei</taxon>
        <taxon>Acanthomorphata</taxon>
        <taxon>Eupercaria</taxon>
        <taxon>Perciformes</taxon>
        <taxon>Cottioidei</taxon>
        <taxon>Gasterosteales</taxon>
        <taxon>Gasterosteidae</taxon>
        <taxon>Gasterosteus</taxon>
    </lineage>
</organism>
<keyword evidence="4" id="KW-0808">Transferase</keyword>
<dbReference type="CDD" id="cd00609">
    <property type="entry name" value="AAT_like"/>
    <property type="match status" value="1"/>
</dbReference>
<comment type="catalytic activity">
    <reaction evidence="9">
        <text>L-alanine + 2-oxoglutarate = pyruvate + L-glutamate</text>
        <dbReference type="Rhea" id="RHEA:19453"/>
        <dbReference type="ChEBI" id="CHEBI:15361"/>
        <dbReference type="ChEBI" id="CHEBI:16810"/>
        <dbReference type="ChEBI" id="CHEBI:29985"/>
        <dbReference type="ChEBI" id="CHEBI:57972"/>
        <dbReference type="EC" id="2.6.1.2"/>
    </reaction>
</comment>
<comment type="similarity">
    <text evidence="7">Belongs to the class-I pyridoxal-phosphate-dependent aminotransferase family. Alanine aminotransferase subfamily.</text>
</comment>
<dbReference type="OMA" id="HHIRICL"/>
<dbReference type="InterPro" id="IPR004839">
    <property type="entry name" value="Aminotransferase_I/II_large"/>
</dbReference>
<dbReference type="GO" id="GO:0004021">
    <property type="term" value="F:L-alanine:2-oxoglutarate aminotransferase activity"/>
    <property type="evidence" value="ECO:0007669"/>
    <property type="project" value="UniProtKB-EC"/>
</dbReference>
<dbReference type="FunFam" id="3.40.640.10:FF:000129">
    <property type="entry name" value="Alanine aminotransferase 2"/>
    <property type="match status" value="1"/>
</dbReference>
<evidence type="ECO:0000256" key="2">
    <source>
        <dbReference type="ARBA" id="ARBA00011738"/>
    </source>
</evidence>
<evidence type="ECO:0000259" key="10">
    <source>
        <dbReference type="Pfam" id="PF00155"/>
    </source>
</evidence>
<dbReference type="SUPFAM" id="SSF53383">
    <property type="entry name" value="PLP-dependent transferases"/>
    <property type="match status" value="1"/>
</dbReference>
<dbReference type="Gene3D" id="3.90.1150.10">
    <property type="entry name" value="Aspartate Aminotransferase, domain 1"/>
    <property type="match status" value="1"/>
</dbReference>
<dbReference type="UniPathway" id="UPA00528">
    <property type="reaction ID" value="UER00586"/>
</dbReference>
<dbReference type="InterPro" id="IPR015424">
    <property type="entry name" value="PyrdxlP-dep_Trfase"/>
</dbReference>
<keyword evidence="3" id="KW-0032">Aminotransferase</keyword>
<proteinExistence type="inferred from homology"/>
<feature type="domain" description="Aminotransferase class I/classII large" evidence="10">
    <location>
        <begin position="142"/>
        <end position="511"/>
    </location>
</feature>
<dbReference type="InParanoid" id="G3Q116"/>
<dbReference type="GO" id="GO:0042853">
    <property type="term" value="P:L-alanine catabolic process"/>
    <property type="evidence" value="ECO:0007669"/>
    <property type="project" value="UniProtKB-UniPathway"/>
</dbReference>
<evidence type="ECO:0000256" key="5">
    <source>
        <dbReference type="ARBA" id="ARBA00022898"/>
    </source>
</evidence>
<dbReference type="InterPro" id="IPR015421">
    <property type="entry name" value="PyrdxlP-dep_Trfase_major"/>
</dbReference>
<evidence type="ECO:0000256" key="7">
    <source>
        <dbReference type="ARBA" id="ARBA00025785"/>
    </source>
</evidence>
<accession>G3Q116</accession>
<dbReference type="eggNOG" id="KOG0258">
    <property type="taxonomic scope" value="Eukaryota"/>
</dbReference>
<sequence length="523" mass="58146">VNKTPSATYLPCVSLTSKNTSRQIIELSASTKSHSSTRQSPVGEKKMSAMQEISPHVRNMKQLQYAVLAKRASRIKEELRQGVRKPFKELIEVCWGDPHRGGVKPLTFVQQVLAGCVYPQLVDSDKLPVDVRQRAELLLKGCAGGSVGSYTATRGIPEIVHRISEFITSRDGGAPSHPENIYISPGSQWSLMNVLNVLVDGEASPRTGVLTPRPCYLSSNLSMVGLGAVTVPYDLCEERGWELRVEELHGALESAKGVCRPVALYVINPGNPTGHVQSRESMQEVIRFVSEKRLFLLADEVYQDCVYGEQSEFLSYKRVLMEMGPPLSDTVELASFHSASKGFMGECGLRGGYVELVNLDPAVMKCIYKLFSTDSCAPVLGQFALDLLAKPPQPGDPSYPLYREETQHIRSMLVRNVKRVFEVVNGLPGLCCQPVEGGAFAFPRLHLPPEAIQRAEEMGMQPDVFYCTRLLEEAGVFVSPGCEYEPKKGTYHFRFCIMVPEEVMEELLRRLSSFHTQFMKDFS</sequence>
<dbReference type="PANTHER" id="PTHR11751">
    <property type="entry name" value="ALANINE AMINOTRANSFERASE"/>
    <property type="match status" value="1"/>
</dbReference>
<dbReference type="Gene3D" id="3.40.640.10">
    <property type="entry name" value="Type I PLP-dependent aspartate aminotransferase-like (Major domain)"/>
    <property type="match status" value="1"/>
</dbReference>
<comment type="pathway">
    <text evidence="6">Amino-acid degradation; L-alanine degradation via transaminase pathway; pyruvate from L-alanine: step 1/1.</text>
</comment>
<dbReference type="STRING" id="69293.ENSGACP00000023564"/>